<evidence type="ECO:0000313" key="4">
    <source>
        <dbReference type="EMBL" id="KAK9982772.1"/>
    </source>
</evidence>
<feature type="compositionally biased region" description="Basic and acidic residues" evidence="1">
    <location>
        <begin position="160"/>
        <end position="175"/>
    </location>
</feature>
<evidence type="ECO:0000313" key="5">
    <source>
        <dbReference type="Proteomes" id="UP001459277"/>
    </source>
</evidence>
<keyword evidence="5" id="KW-1185">Reference proteome</keyword>
<feature type="region of interest" description="Disordered" evidence="1">
    <location>
        <begin position="150"/>
        <end position="189"/>
    </location>
</feature>
<reference evidence="2 5" key="1">
    <citation type="submission" date="2024-01" db="EMBL/GenBank/DDBJ databases">
        <title>A telomere-to-telomere, gap-free genome of sweet tea (Lithocarpus litseifolius).</title>
        <authorList>
            <person name="Zhou J."/>
        </authorList>
    </citation>
    <scope>NUCLEOTIDE SEQUENCE [LARGE SCALE GENOMIC DNA]</scope>
    <source>
        <strain evidence="2">Zhou-2022a</strain>
        <tissue evidence="2">Leaf</tissue>
    </source>
</reference>
<dbReference type="AlphaFoldDB" id="A0AAW2B7U9"/>
<comment type="caution">
    <text evidence="2">The sequence shown here is derived from an EMBL/GenBank/DDBJ whole genome shotgun (WGS) entry which is preliminary data.</text>
</comment>
<sequence length="189" mass="21621">MKIAYNECIGRILFIPNSPANTYFEQDGLFLSESGEMGVMQKKELVDKENFYPFFNFIDIDEESLGGNELSLFSFAIVPLRKREEEPSTDLYLRLREDDGRQPTHVMAFIKETAVLTVWRSKSNHARDYAVWPIAIKAVQGIFKSPGIKKPHSTLSEGACQRERSELPRESRRGDGQGQKRAFGRRKGD</sequence>
<organism evidence="2 5">
    <name type="scientific">Lithocarpus litseifolius</name>
    <dbReference type="NCBI Taxonomy" id="425828"/>
    <lineage>
        <taxon>Eukaryota</taxon>
        <taxon>Viridiplantae</taxon>
        <taxon>Streptophyta</taxon>
        <taxon>Embryophyta</taxon>
        <taxon>Tracheophyta</taxon>
        <taxon>Spermatophyta</taxon>
        <taxon>Magnoliopsida</taxon>
        <taxon>eudicotyledons</taxon>
        <taxon>Gunneridae</taxon>
        <taxon>Pentapetalae</taxon>
        <taxon>rosids</taxon>
        <taxon>fabids</taxon>
        <taxon>Fagales</taxon>
        <taxon>Fagaceae</taxon>
        <taxon>Lithocarpus</taxon>
    </lineage>
</organism>
<evidence type="ECO:0000313" key="3">
    <source>
        <dbReference type="EMBL" id="KAK9982692.1"/>
    </source>
</evidence>
<proteinExistence type="predicted"/>
<protein>
    <submittedName>
        <fullName evidence="2">Uncharacterized protein</fullName>
    </submittedName>
</protein>
<name>A0AAW2B7U9_9ROSI</name>
<evidence type="ECO:0000256" key="1">
    <source>
        <dbReference type="SAM" id="MobiDB-lite"/>
    </source>
</evidence>
<dbReference type="Proteomes" id="UP001459277">
    <property type="component" value="Unassembled WGS sequence"/>
</dbReference>
<dbReference type="EMBL" id="JAZDWU010000052">
    <property type="protein sequence ID" value="KAK9982692.1"/>
    <property type="molecule type" value="Genomic_DNA"/>
</dbReference>
<gene>
    <name evidence="2" type="ORF">SO802_035025</name>
    <name evidence="4" type="ORF">SO802_035312</name>
    <name evidence="3" type="ORF">SO802_035425</name>
</gene>
<dbReference type="EMBL" id="JAZDWU010000041">
    <property type="protein sequence ID" value="KAK9982772.1"/>
    <property type="molecule type" value="Genomic_DNA"/>
</dbReference>
<dbReference type="EMBL" id="JAZDWU010000154">
    <property type="protein sequence ID" value="KAK9982096.1"/>
    <property type="molecule type" value="Genomic_DNA"/>
</dbReference>
<accession>A0AAW2B7U9</accession>
<evidence type="ECO:0000313" key="2">
    <source>
        <dbReference type="EMBL" id="KAK9982096.1"/>
    </source>
</evidence>